<feature type="domain" description="DUF202" evidence="6">
    <location>
        <begin position="99"/>
        <end position="175"/>
    </location>
</feature>
<feature type="transmembrane region" description="Helical" evidence="5">
    <location>
        <begin position="61"/>
        <end position="84"/>
    </location>
</feature>
<comment type="subcellular location">
    <subcellularLocation>
        <location evidence="1">Endomembrane system</location>
        <topology evidence="1">Multi-pass membrane protein</topology>
    </subcellularLocation>
</comment>
<organism evidence="7 8">
    <name type="scientific">Somion occarium</name>
    <dbReference type="NCBI Taxonomy" id="3059160"/>
    <lineage>
        <taxon>Eukaryota</taxon>
        <taxon>Fungi</taxon>
        <taxon>Dikarya</taxon>
        <taxon>Basidiomycota</taxon>
        <taxon>Agaricomycotina</taxon>
        <taxon>Agaricomycetes</taxon>
        <taxon>Polyporales</taxon>
        <taxon>Cerrenaceae</taxon>
        <taxon>Somion</taxon>
    </lineage>
</organism>
<keyword evidence="2 5" id="KW-0812">Transmembrane</keyword>
<name>A0ABP1DUY7_9APHY</name>
<feature type="transmembrane region" description="Helical" evidence="5">
    <location>
        <begin position="96"/>
        <end position="118"/>
    </location>
</feature>
<dbReference type="EMBL" id="OZ037949">
    <property type="protein sequence ID" value="CAL1710873.1"/>
    <property type="molecule type" value="Genomic_DNA"/>
</dbReference>
<evidence type="ECO:0000256" key="5">
    <source>
        <dbReference type="SAM" id="Phobius"/>
    </source>
</evidence>
<gene>
    <name evidence="7" type="ORF">GFSPODELE1_LOCUS8053</name>
</gene>
<evidence type="ECO:0000256" key="3">
    <source>
        <dbReference type="ARBA" id="ARBA00022989"/>
    </source>
</evidence>
<feature type="transmembrane region" description="Helical" evidence="5">
    <location>
        <begin position="151"/>
        <end position="171"/>
    </location>
</feature>
<evidence type="ECO:0000313" key="8">
    <source>
        <dbReference type="Proteomes" id="UP001497453"/>
    </source>
</evidence>
<sequence length="239" mass="26694">MSKHFCCCIPVRAGVFIFSLIAFLASALVAASSWFLLHIILTGDNADAVKDVDFSKITTAGKVGVIVAGSIFTITALISLFGFVGSILRKRRLVKAYSFLSWITFFIYLIASGFYFYLVFSGKNLFTGCEFTDADGNTSECRVDLKLWQKIVSVVIVIVGLFIHLYIAVIIRRYVDQLEDDDYSHEYKLAKHSKNNTSTYEPTYYPPTAQDPAAHQGLLHSNHQYPYTDASHSFGHTNA</sequence>
<reference evidence="8" key="1">
    <citation type="submission" date="2024-04" db="EMBL/GenBank/DDBJ databases">
        <authorList>
            <person name="Shaw F."/>
            <person name="Minotto A."/>
        </authorList>
    </citation>
    <scope>NUCLEOTIDE SEQUENCE [LARGE SCALE GENOMIC DNA]</scope>
</reference>
<dbReference type="Pfam" id="PF02656">
    <property type="entry name" value="DUF202"/>
    <property type="match status" value="1"/>
</dbReference>
<protein>
    <recommendedName>
        <fullName evidence="6">DUF202 domain-containing protein</fullName>
    </recommendedName>
</protein>
<keyword evidence="3 5" id="KW-1133">Transmembrane helix</keyword>
<feature type="transmembrane region" description="Helical" evidence="5">
    <location>
        <begin position="12"/>
        <end position="41"/>
    </location>
</feature>
<keyword evidence="4 5" id="KW-0472">Membrane</keyword>
<dbReference type="Proteomes" id="UP001497453">
    <property type="component" value="Chromosome 6"/>
</dbReference>
<keyword evidence="8" id="KW-1185">Reference proteome</keyword>
<evidence type="ECO:0000256" key="2">
    <source>
        <dbReference type="ARBA" id="ARBA00022692"/>
    </source>
</evidence>
<accession>A0ABP1DUY7</accession>
<proteinExistence type="predicted"/>
<evidence type="ECO:0000256" key="4">
    <source>
        <dbReference type="ARBA" id="ARBA00023136"/>
    </source>
</evidence>
<evidence type="ECO:0000256" key="1">
    <source>
        <dbReference type="ARBA" id="ARBA00004127"/>
    </source>
</evidence>
<evidence type="ECO:0000259" key="6">
    <source>
        <dbReference type="Pfam" id="PF02656"/>
    </source>
</evidence>
<evidence type="ECO:0000313" key="7">
    <source>
        <dbReference type="EMBL" id="CAL1710873.1"/>
    </source>
</evidence>
<dbReference type="InterPro" id="IPR003807">
    <property type="entry name" value="DUF202"/>
</dbReference>